<feature type="region of interest" description="Disordered" evidence="1">
    <location>
        <begin position="1"/>
        <end position="25"/>
    </location>
</feature>
<reference evidence="2 3" key="3">
    <citation type="journal article" date="2013" name="Rice">
        <title>Improvement of the Oryza sativa Nipponbare reference genome using next generation sequence and optical map data.</title>
        <authorList>
            <person name="Kawahara Y."/>
            <person name="de la Bastide M."/>
            <person name="Hamilton J.P."/>
            <person name="Kanamori H."/>
            <person name="McCombie W.R."/>
            <person name="Ouyang S."/>
            <person name="Schwartz D.C."/>
            <person name="Tanaka T."/>
            <person name="Wu J."/>
            <person name="Zhou S."/>
            <person name="Childs K.L."/>
            <person name="Davidson R.M."/>
            <person name="Lin H."/>
            <person name="Quesada-Ocampo L."/>
            <person name="Vaillancourt B."/>
            <person name="Sakai H."/>
            <person name="Lee S.S."/>
            <person name="Kim J."/>
            <person name="Numa H."/>
            <person name="Itoh T."/>
            <person name="Buell C.R."/>
            <person name="Matsumoto T."/>
        </authorList>
    </citation>
    <scope>NUCLEOTIDE SEQUENCE [LARGE SCALE GENOMIC DNA]</scope>
    <source>
        <strain evidence="3">cv. Nipponbare</strain>
    </source>
</reference>
<evidence type="ECO:0000256" key="1">
    <source>
        <dbReference type="SAM" id="MobiDB-lite"/>
    </source>
</evidence>
<dbReference type="AlphaFoldDB" id="A0A0N7KIV9"/>
<reference evidence="3" key="1">
    <citation type="journal article" date="2005" name="Nature">
        <title>The map-based sequence of the rice genome.</title>
        <authorList>
            <consortium name="International rice genome sequencing project (IRGSP)"/>
            <person name="Matsumoto T."/>
            <person name="Wu J."/>
            <person name="Kanamori H."/>
            <person name="Katayose Y."/>
            <person name="Fujisawa M."/>
            <person name="Namiki N."/>
            <person name="Mizuno H."/>
            <person name="Yamamoto K."/>
            <person name="Antonio B.A."/>
            <person name="Baba T."/>
            <person name="Sakata K."/>
            <person name="Nagamura Y."/>
            <person name="Aoki H."/>
            <person name="Arikawa K."/>
            <person name="Arita K."/>
            <person name="Bito T."/>
            <person name="Chiden Y."/>
            <person name="Fujitsuka N."/>
            <person name="Fukunaka R."/>
            <person name="Hamada M."/>
            <person name="Harada C."/>
            <person name="Hayashi A."/>
            <person name="Hijishita S."/>
            <person name="Honda M."/>
            <person name="Hosokawa S."/>
            <person name="Ichikawa Y."/>
            <person name="Idonuma A."/>
            <person name="Iijima M."/>
            <person name="Ikeda M."/>
            <person name="Ikeno M."/>
            <person name="Ito K."/>
            <person name="Ito S."/>
            <person name="Ito T."/>
            <person name="Ito Y."/>
            <person name="Ito Y."/>
            <person name="Iwabuchi A."/>
            <person name="Kamiya K."/>
            <person name="Karasawa W."/>
            <person name="Kurita K."/>
            <person name="Katagiri S."/>
            <person name="Kikuta A."/>
            <person name="Kobayashi H."/>
            <person name="Kobayashi N."/>
            <person name="Machita K."/>
            <person name="Maehara T."/>
            <person name="Masukawa M."/>
            <person name="Mizubayashi T."/>
            <person name="Mukai Y."/>
            <person name="Nagasaki H."/>
            <person name="Nagata Y."/>
            <person name="Naito S."/>
            <person name="Nakashima M."/>
            <person name="Nakama Y."/>
            <person name="Nakamichi Y."/>
            <person name="Nakamura M."/>
            <person name="Meguro A."/>
            <person name="Negishi M."/>
            <person name="Ohta I."/>
            <person name="Ohta T."/>
            <person name="Okamoto M."/>
            <person name="Ono N."/>
            <person name="Saji S."/>
            <person name="Sakaguchi M."/>
            <person name="Sakai K."/>
            <person name="Shibata M."/>
            <person name="Shimokawa T."/>
            <person name="Song J."/>
            <person name="Takazaki Y."/>
            <person name="Terasawa K."/>
            <person name="Tsugane M."/>
            <person name="Tsuji K."/>
            <person name="Ueda S."/>
            <person name="Waki K."/>
            <person name="Yamagata H."/>
            <person name="Yamamoto M."/>
            <person name="Yamamoto S."/>
            <person name="Yamane H."/>
            <person name="Yoshiki S."/>
            <person name="Yoshihara R."/>
            <person name="Yukawa K."/>
            <person name="Zhong H."/>
            <person name="Yano M."/>
            <person name="Yuan Q."/>
            <person name="Ouyang S."/>
            <person name="Liu J."/>
            <person name="Jones K.M."/>
            <person name="Gansberger K."/>
            <person name="Moffat K."/>
            <person name="Hill J."/>
            <person name="Bera J."/>
            <person name="Fadrosh D."/>
            <person name="Jin S."/>
            <person name="Johri S."/>
            <person name="Kim M."/>
            <person name="Overton L."/>
            <person name="Reardon M."/>
            <person name="Tsitrin T."/>
            <person name="Vuong H."/>
            <person name="Weaver B."/>
            <person name="Ciecko A."/>
            <person name="Tallon L."/>
            <person name="Jackson J."/>
            <person name="Pai G."/>
            <person name="Aken S.V."/>
            <person name="Utterback T."/>
            <person name="Reidmuller S."/>
            <person name="Feldblyum T."/>
            <person name="Hsiao J."/>
            <person name="Zismann V."/>
            <person name="Iobst S."/>
            <person name="de Vazeille A.R."/>
            <person name="Buell C.R."/>
            <person name="Ying K."/>
            <person name="Li Y."/>
            <person name="Lu T."/>
            <person name="Huang Y."/>
            <person name="Zhao Q."/>
            <person name="Feng Q."/>
            <person name="Zhang L."/>
            <person name="Zhu J."/>
            <person name="Weng Q."/>
            <person name="Mu J."/>
            <person name="Lu Y."/>
            <person name="Fan D."/>
            <person name="Liu Y."/>
            <person name="Guan J."/>
            <person name="Zhang Y."/>
            <person name="Yu S."/>
            <person name="Liu X."/>
            <person name="Zhang Y."/>
            <person name="Hong G."/>
            <person name="Han B."/>
            <person name="Choisne N."/>
            <person name="Demange N."/>
            <person name="Orjeda G."/>
            <person name="Samain S."/>
            <person name="Cattolico L."/>
            <person name="Pelletier E."/>
            <person name="Couloux A."/>
            <person name="Segurens B."/>
            <person name="Wincker P."/>
            <person name="D'Hont A."/>
            <person name="Scarpelli C."/>
            <person name="Weissenbach J."/>
            <person name="Salanoubat M."/>
            <person name="Quetier F."/>
            <person name="Yu Y."/>
            <person name="Kim H.R."/>
            <person name="Rambo T."/>
            <person name="Currie J."/>
            <person name="Collura K."/>
            <person name="Luo M."/>
            <person name="Yang T."/>
            <person name="Ammiraju J.S.S."/>
            <person name="Engler F."/>
            <person name="Soderlund C."/>
            <person name="Wing R.A."/>
            <person name="Palmer L.E."/>
            <person name="de la Bastide M."/>
            <person name="Spiegel L."/>
            <person name="Nascimento L."/>
            <person name="Zutavern T."/>
            <person name="O'Shaughnessy A."/>
            <person name="Dike S."/>
            <person name="Dedhia N."/>
            <person name="Preston R."/>
            <person name="Balija V."/>
            <person name="McCombie W.R."/>
            <person name="Chow T."/>
            <person name="Chen H."/>
            <person name="Chung M."/>
            <person name="Chen C."/>
            <person name="Shaw J."/>
            <person name="Wu H."/>
            <person name="Hsiao K."/>
            <person name="Chao Y."/>
            <person name="Chu M."/>
            <person name="Cheng C."/>
            <person name="Hour A."/>
            <person name="Lee P."/>
            <person name="Lin S."/>
            <person name="Lin Y."/>
            <person name="Liou J."/>
            <person name="Liu S."/>
            <person name="Hsing Y."/>
            <person name="Raghuvanshi S."/>
            <person name="Mohanty A."/>
            <person name="Bharti A.K."/>
            <person name="Gaur A."/>
            <person name="Gupta V."/>
            <person name="Kumar D."/>
            <person name="Ravi V."/>
            <person name="Vij S."/>
            <person name="Kapur A."/>
            <person name="Khurana P."/>
            <person name="Khurana P."/>
            <person name="Khurana J.P."/>
            <person name="Tyagi A.K."/>
            <person name="Gaikwad K."/>
            <person name="Singh A."/>
            <person name="Dalal V."/>
            <person name="Srivastava S."/>
            <person name="Dixit A."/>
            <person name="Pal A.K."/>
            <person name="Ghazi I.A."/>
            <person name="Yadav M."/>
            <person name="Pandit A."/>
            <person name="Bhargava A."/>
            <person name="Sureshbabu K."/>
            <person name="Batra K."/>
            <person name="Sharma T.R."/>
            <person name="Mohapatra T."/>
            <person name="Singh N.K."/>
            <person name="Messing J."/>
            <person name="Nelson A.B."/>
            <person name="Fuks G."/>
            <person name="Kavchok S."/>
            <person name="Keizer G."/>
            <person name="Linton E."/>
            <person name="Llaca V."/>
            <person name="Song R."/>
            <person name="Tanyolac B."/>
            <person name="Young S."/>
            <person name="Ho-Il K."/>
            <person name="Hahn J.H."/>
            <person name="Sangsakoo G."/>
            <person name="Vanavichit A."/>
            <person name="de Mattos Luiz.A.T."/>
            <person name="Zimmer P.D."/>
            <person name="Malone G."/>
            <person name="Dellagostin O."/>
            <person name="de Oliveira A.C."/>
            <person name="Bevan M."/>
            <person name="Bancroft I."/>
            <person name="Minx P."/>
            <person name="Cordum H."/>
            <person name="Wilson R."/>
            <person name="Cheng Z."/>
            <person name="Jin W."/>
            <person name="Jiang J."/>
            <person name="Leong S.A."/>
            <person name="Iwama H."/>
            <person name="Gojobori T."/>
            <person name="Itoh T."/>
            <person name="Niimura Y."/>
            <person name="Fujii Y."/>
            <person name="Habara T."/>
            <person name="Sakai H."/>
            <person name="Sato Y."/>
            <person name="Wilson G."/>
            <person name="Kumar K."/>
            <person name="McCouch S."/>
            <person name="Juretic N."/>
            <person name="Hoen D."/>
            <person name="Wright S."/>
            <person name="Bruskiewich R."/>
            <person name="Bureau T."/>
            <person name="Miyao A."/>
            <person name="Hirochika H."/>
            <person name="Nishikawa T."/>
            <person name="Kadowaki K."/>
            <person name="Sugiura M."/>
            <person name="Burr B."/>
            <person name="Sasaki T."/>
        </authorList>
    </citation>
    <scope>NUCLEOTIDE SEQUENCE [LARGE SCALE GENOMIC DNA]</scope>
    <source>
        <strain evidence="3">cv. Nipponbare</strain>
    </source>
</reference>
<organism evidence="2 3">
    <name type="scientific">Oryza sativa subsp. japonica</name>
    <name type="common">Rice</name>
    <dbReference type="NCBI Taxonomy" id="39947"/>
    <lineage>
        <taxon>Eukaryota</taxon>
        <taxon>Viridiplantae</taxon>
        <taxon>Streptophyta</taxon>
        <taxon>Embryophyta</taxon>
        <taxon>Tracheophyta</taxon>
        <taxon>Spermatophyta</taxon>
        <taxon>Magnoliopsida</taxon>
        <taxon>Liliopsida</taxon>
        <taxon>Poales</taxon>
        <taxon>Poaceae</taxon>
        <taxon>BOP clade</taxon>
        <taxon>Oryzoideae</taxon>
        <taxon>Oryzeae</taxon>
        <taxon>Oryzinae</taxon>
        <taxon>Oryza</taxon>
        <taxon>Oryza sativa</taxon>
    </lineage>
</organism>
<dbReference type="InParanoid" id="A0A0N7KIV9"/>
<proteinExistence type="predicted"/>
<dbReference type="PaxDb" id="39947-A0A0N7KIV9"/>
<evidence type="ECO:0000313" key="2">
    <source>
        <dbReference type="EMBL" id="BAS88705.1"/>
    </source>
</evidence>
<dbReference type="Proteomes" id="UP000059680">
    <property type="component" value="Chromosome 4"/>
</dbReference>
<protein>
    <submittedName>
        <fullName evidence="2">Os04g0348200 protein</fullName>
    </submittedName>
</protein>
<evidence type="ECO:0000313" key="3">
    <source>
        <dbReference type="Proteomes" id="UP000059680"/>
    </source>
</evidence>
<name>A0A0N7KIV9_ORYSJ</name>
<gene>
    <name evidence="2" type="ordered locus">Os04g0348200</name>
    <name evidence="2" type="ORF">OSNPB_040348200</name>
</gene>
<keyword evidence="3" id="KW-1185">Reference proteome</keyword>
<feature type="region of interest" description="Disordered" evidence="1">
    <location>
        <begin position="45"/>
        <end position="69"/>
    </location>
</feature>
<accession>A0A0N7KIV9</accession>
<sequence length="96" mass="9770">MPYAAPPKRPKKCNTAMAPPQAVDTPATAAGGVELTSLLYMQRGGAGVGGKRRMGGSSSRSSSSSSAAAFRRWTTPTAMSSSVPISGASQVLIDQL</sequence>
<dbReference type="EMBL" id="AP014960">
    <property type="protein sequence ID" value="BAS88705.1"/>
    <property type="molecule type" value="Genomic_DNA"/>
</dbReference>
<feature type="compositionally biased region" description="Low complexity" evidence="1">
    <location>
        <begin position="55"/>
        <end position="69"/>
    </location>
</feature>
<reference evidence="2 3" key="2">
    <citation type="journal article" date="2013" name="Plant Cell Physiol.">
        <title>Rice Annotation Project Database (RAP-DB): an integrative and interactive database for rice genomics.</title>
        <authorList>
            <person name="Sakai H."/>
            <person name="Lee S.S."/>
            <person name="Tanaka T."/>
            <person name="Numa H."/>
            <person name="Kim J."/>
            <person name="Kawahara Y."/>
            <person name="Wakimoto H."/>
            <person name="Yang C.C."/>
            <person name="Iwamoto M."/>
            <person name="Abe T."/>
            <person name="Yamada Y."/>
            <person name="Muto A."/>
            <person name="Inokuchi H."/>
            <person name="Ikemura T."/>
            <person name="Matsumoto T."/>
            <person name="Sasaki T."/>
            <person name="Itoh T."/>
        </authorList>
    </citation>
    <scope>NUCLEOTIDE SEQUENCE [LARGE SCALE GENOMIC DNA]</scope>
    <source>
        <strain evidence="3">cv. Nipponbare</strain>
    </source>
</reference>